<accession>A0A3P6H7P5</accession>
<dbReference type="PANTHER" id="PTHR24173">
    <property type="entry name" value="ANKYRIN REPEAT CONTAINING"/>
    <property type="match status" value="1"/>
</dbReference>
<sequence>MFFAILSGSLETVRVFLEEGASFDVADAVSEKISIMALHTRTQGERATHANIHQYALSRSSNGETPAHIAAKVNNLEIAEFVSTIGVDLNHVNNMGETALHVACRLENLNSVIALSAAGVNQNAVSGTGNMPLHFACANGDHQMAELLCEHGAALNVHNHELLSPLHLAAKSGGLELVRALLYHGADSIFPNGVGITADVTAYANGHTEIGKLIASISPDRFSRLRGQFEPLTNKPRIKLKLFGSSMSGKSALYGLIQAKAKVVLIATHADEVDCSRDGEGYLYHGGAARILQDCRRQFNEIPALRYKLDIQPELHVLDVNSPNSLEMKFLRSQLLKLRDQVLLELPTVAAITEVISNRLEEWNRSQFAPIMYWPEFIHLVQTQINPLCTEAVLREVVQFHQYTGDLIVLESEEDNDLIILNPSWVLVEAVGNLFSQDSIRHARVTGSFTSDDLHFLITESDINAVVSVLTALECCTVCPASETADDDSPRQSEQRKRSIQCFYENAVAGTAIETAHNEEAQLEIPRLNLVQDLDSADWGECGDDARRTGVQFRSPGAQLLHVFPRIQCRLRKAVTRIAEDEALEASELVQWLHGSKLSFNHGLINVYLTCDEVDEAIEVKLETHRSQTLTAFNCFHDTVALVRGALDQIVPQLPVS</sequence>
<dbReference type="InterPro" id="IPR036770">
    <property type="entry name" value="Ankyrin_rpt-contain_sf"/>
</dbReference>
<name>A0A3P6H7P5_MESCO</name>
<feature type="repeat" description="ANK" evidence="3">
    <location>
        <begin position="1"/>
        <end position="28"/>
    </location>
</feature>
<keyword evidence="5" id="KW-1185">Reference proteome</keyword>
<proteinExistence type="predicted"/>
<feature type="non-terminal residue" evidence="4">
    <location>
        <position position="657"/>
    </location>
</feature>
<keyword evidence="2 3" id="KW-0040">ANK repeat</keyword>
<dbReference type="SMART" id="SM00248">
    <property type="entry name" value="ANK"/>
    <property type="match status" value="4"/>
</dbReference>
<feature type="repeat" description="ANK" evidence="3">
    <location>
        <begin position="62"/>
        <end position="94"/>
    </location>
</feature>
<dbReference type="PANTHER" id="PTHR24173:SF83">
    <property type="entry name" value="SOCS BOX DOMAIN-CONTAINING PROTEIN"/>
    <property type="match status" value="1"/>
</dbReference>
<dbReference type="Pfam" id="PF13857">
    <property type="entry name" value="Ank_5"/>
    <property type="match status" value="1"/>
</dbReference>
<dbReference type="Proteomes" id="UP000267029">
    <property type="component" value="Unassembled WGS sequence"/>
</dbReference>
<dbReference type="InterPro" id="IPR002110">
    <property type="entry name" value="Ankyrin_rpt"/>
</dbReference>
<evidence type="ECO:0000313" key="5">
    <source>
        <dbReference type="Proteomes" id="UP000267029"/>
    </source>
</evidence>
<feature type="repeat" description="ANK" evidence="3">
    <location>
        <begin position="128"/>
        <end position="160"/>
    </location>
</feature>
<feature type="repeat" description="ANK" evidence="3">
    <location>
        <begin position="161"/>
        <end position="193"/>
    </location>
</feature>
<dbReference type="PROSITE" id="PS50297">
    <property type="entry name" value="ANK_REP_REGION"/>
    <property type="match status" value="3"/>
</dbReference>
<reference evidence="4 5" key="1">
    <citation type="submission" date="2018-10" db="EMBL/GenBank/DDBJ databases">
        <authorList>
            <consortium name="Pathogen Informatics"/>
        </authorList>
    </citation>
    <scope>NUCLEOTIDE SEQUENCE [LARGE SCALE GENOMIC DNA]</scope>
</reference>
<protein>
    <submittedName>
        <fullName evidence="4">Uncharacterized protein</fullName>
    </submittedName>
</protein>
<evidence type="ECO:0000313" key="4">
    <source>
        <dbReference type="EMBL" id="VDD82594.1"/>
    </source>
</evidence>
<dbReference type="PROSITE" id="PS50088">
    <property type="entry name" value="ANK_REPEAT"/>
    <property type="match status" value="4"/>
</dbReference>
<dbReference type="OrthoDB" id="504170at2759"/>
<evidence type="ECO:0000256" key="2">
    <source>
        <dbReference type="ARBA" id="ARBA00023043"/>
    </source>
</evidence>
<gene>
    <name evidence="4" type="ORF">MCOS_LOCUS8597</name>
</gene>
<evidence type="ECO:0000256" key="1">
    <source>
        <dbReference type="ARBA" id="ARBA00022737"/>
    </source>
</evidence>
<keyword evidence="1" id="KW-0677">Repeat</keyword>
<dbReference type="EMBL" id="UXSR01005536">
    <property type="protein sequence ID" value="VDD82594.1"/>
    <property type="molecule type" value="Genomic_DNA"/>
</dbReference>
<dbReference type="Pfam" id="PF12796">
    <property type="entry name" value="Ank_2"/>
    <property type="match status" value="1"/>
</dbReference>
<evidence type="ECO:0000256" key="3">
    <source>
        <dbReference type="PROSITE-ProRule" id="PRU00023"/>
    </source>
</evidence>
<dbReference type="STRING" id="53468.A0A3P6H7P5"/>
<dbReference type="Gene3D" id="1.25.40.20">
    <property type="entry name" value="Ankyrin repeat-containing domain"/>
    <property type="match status" value="1"/>
</dbReference>
<organism evidence="4 5">
    <name type="scientific">Mesocestoides corti</name>
    <name type="common">Flatworm</name>
    <dbReference type="NCBI Taxonomy" id="53468"/>
    <lineage>
        <taxon>Eukaryota</taxon>
        <taxon>Metazoa</taxon>
        <taxon>Spiralia</taxon>
        <taxon>Lophotrochozoa</taxon>
        <taxon>Platyhelminthes</taxon>
        <taxon>Cestoda</taxon>
        <taxon>Eucestoda</taxon>
        <taxon>Cyclophyllidea</taxon>
        <taxon>Mesocestoididae</taxon>
        <taxon>Mesocestoides</taxon>
    </lineage>
</organism>
<dbReference type="AlphaFoldDB" id="A0A3P6H7P5"/>
<dbReference type="SUPFAM" id="SSF48403">
    <property type="entry name" value="Ankyrin repeat"/>
    <property type="match status" value="1"/>
</dbReference>